<accession>R7UWB2</accession>
<evidence type="ECO:0000259" key="13">
    <source>
        <dbReference type="PROSITE" id="PS50104"/>
    </source>
</evidence>
<evidence type="ECO:0000256" key="10">
    <source>
        <dbReference type="ARBA" id="ARBA00023136"/>
    </source>
</evidence>
<evidence type="ECO:0000256" key="2">
    <source>
        <dbReference type="ARBA" id="ARBA00009634"/>
    </source>
</evidence>
<evidence type="ECO:0000313" key="16">
    <source>
        <dbReference type="Proteomes" id="UP000014760"/>
    </source>
</evidence>
<dbReference type="GO" id="GO:0045087">
    <property type="term" value="P:innate immune response"/>
    <property type="evidence" value="ECO:0007669"/>
    <property type="project" value="UniProtKB-KW"/>
</dbReference>
<comment type="similarity">
    <text evidence="2">Belongs to the Toll-like receptor family.</text>
</comment>
<protein>
    <recommendedName>
        <fullName evidence="13">TIR domain-containing protein</fullName>
    </recommendedName>
</protein>
<dbReference type="InterPro" id="IPR035897">
    <property type="entry name" value="Toll_tir_struct_dom_sf"/>
</dbReference>
<gene>
    <name evidence="14" type="ORF">CAPTEDRAFT_27766</name>
</gene>
<feature type="non-terminal residue" evidence="14">
    <location>
        <position position="1"/>
    </location>
</feature>
<dbReference type="OrthoDB" id="6071240at2759"/>
<dbReference type="GO" id="GO:0007165">
    <property type="term" value="P:signal transduction"/>
    <property type="evidence" value="ECO:0007669"/>
    <property type="project" value="InterPro"/>
</dbReference>
<name>R7UWB2_CAPTE</name>
<dbReference type="PROSITE" id="PS50104">
    <property type="entry name" value="TIR"/>
    <property type="match status" value="1"/>
</dbReference>
<evidence type="ECO:0000256" key="6">
    <source>
        <dbReference type="ARBA" id="ARBA00022729"/>
    </source>
</evidence>
<dbReference type="EnsemblMetazoa" id="CapteT27766">
    <property type="protein sequence ID" value="CapteP27766"/>
    <property type="gene ID" value="CapteG27766"/>
</dbReference>
<reference evidence="14 16" key="2">
    <citation type="journal article" date="2013" name="Nature">
        <title>Insights into bilaterian evolution from three spiralian genomes.</title>
        <authorList>
            <person name="Simakov O."/>
            <person name="Marletaz F."/>
            <person name="Cho S.J."/>
            <person name="Edsinger-Gonzales E."/>
            <person name="Havlak P."/>
            <person name="Hellsten U."/>
            <person name="Kuo D.H."/>
            <person name="Larsson T."/>
            <person name="Lv J."/>
            <person name="Arendt D."/>
            <person name="Savage R."/>
            <person name="Osoegawa K."/>
            <person name="de Jong P."/>
            <person name="Grimwood J."/>
            <person name="Chapman J.A."/>
            <person name="Shapiro H."/>
            <person name="Aerts A."/>
            <person name="Otillar R.P."/>
            <person name="Terry A.Y."/>
            <person name="Boore J.L."/>
            <person name="Grigoriev I.V."/>
            <person name="Lindberg D.R."/>
            <person name="Seaver E.C."/>
            <person name="Weisblat D.A."/>
            <person name="Putnam N.H."/>
            <person name="Rokhsar D.S."/>
        </authorList>
    </citation>
    <scope>NUCLEOTIDE SEQUENCE</scope>
    <source>
        <strain evidence="14 16">I ESC-2004</strain>
    </source>
</reference>
<keyword evidence="12" id="KW-0325">Glycoprotein</keyword>
<dbReference type="HOGENOM" id="CLU_053932_3_1_1"/>
<evidence type="ECO:0000256" key="5">
    <source>
        <dbReference type="ARBA" id="ARBA00022692"/>
    </source>
</evidence>
<dbReference type="OMA" id="WIDSHTY"/>
<evidence type="ECO:0000256" key="12">
    <source>
        <dbReference type="ARBA" id="ARBA00023180"/>
    </source>
</evidence>
<dbReference type="Gene3D" id="3.40.50.10140">
    <property type="entry name" value="Toll/interleukin-1 receptor homology (TIR) domain"/>
    <property type="match status" value="1"/>
</dbReference>
<dbReference type="EMBL" id="AMQN01006823">
    <property type="status" value="NOT_ANNOTATED_CDS"/>
    <property type="molecule type" value="Genomic_DNA"/>
</dbReference>
<keyword evidence="8" id="KW-0391">Immunity</keyword>
<feature type="non-terminal residue" evidence="14">
    <location>
        <position position="144"/>
    </location>
</feature>
<evidence type="ECO:0000256" key="9">
    <source>
        <dbReference type="ARBA" id="ARBA00022989"/>
    </source>
</evidence>
<dbReference type="EMBL" id="KB299236">
    <property type="protein sequence ID" value="ELU08227.1"/>
    <property type="molecule type" value="Genomic_DNA"/>
</dbReference>
<evidence type="ECO:0000256" key="8">
    <source>
        <dbReference type="ARBA" id="ARBA00022859"/>
    </source>
</evidence>
<dbReference type="STRING" id="283909.R7UWB2"/>
<dbReference type="FunFam" id="3.40.50.10140:FF:000001">
    <property type="entry name" value="Toll-like receptor 2"/>
    <property type="match status" value="1"/>
</dbReference>
<evidence type="ECO:0000313" key="14">
    <source>
        <dbReference type="EMBL" id="ELU08227.1"/>
    </source>
</evidence>
<dbReference type="PRINTS" id="PR01537">
    <property type="entry name" value="INTRLKN1R1F"/>
</dbReference>
<keyword evidence="9" id="KW-1133">Transmembrane helix</keyword>
<dbReference type="GO" id="GO:0005886">
    <property type="term" value="C:plasma membrane"/>
    <property type="evidence" value="ECO:0007669"/>
    <property type="project" value="TreeGrafter"/>
</dbReference>
<keyword evidence="5" id="KW-0812">Transmembrane</keyword>
<dbReference type="Pfam" id="PF01582">
    <property type="entry name" value="TIR"/>
    <property type="match status" value="1"/>
</dbReference>
<keyword evidence="7" id="KW-0677">Repeat</keyword>
<keyword evidence="11" id="KW-0675">Receptor</keyword>
<dbReference type="PANTHER" id="PTHR24365:SF541">
    <property type="entry name" value="PROTEIN TOLL-RELATED"/>
    <property type="match status" value="1"/>
</dbReference>
<evidence type="ECO:0000256" key="11">
    <source>
        <dbReference type="ARBA" id="ARBA00023170"/>
    </source>
</evidence>
<dbReference type="PANTHER" id="PTHR24365">
    <property type="entry name" value="TOLL-LIKE RECEPTOR"/>
    <property type="match status" value="1"/>
</dbReference>
<keyword evidence="6" id="KW-0732">Signal</keyword>
<keyword evidence="4" id="KW-0433">Leucine-rich repeat</keyword>
<sequence length="144" mass="17340">DSDAEPKEYDAFVSFNQTDYNFVRSEIMQHLEEKEHFKLCVHFRDFLAGIPIADNISNAINRSHRTIILLSREFLASSWCHYEFQQVHYKVMREGQGRLLVILMEDIQPKDIHDKVLRSYIKTHTYLHRHENLFWEKLVFNMPE</sequence>
<evidence type="ECO:0000256" key="7">
    <source>
        <dbReference type="ARBA" id="ARBA00022737"/>
    </source>
</evidence>
<dbReference type="SMART" id="SM00255">
    <property type="entry name" value="TIR"/>
    <property type="match status" value="1"/>
</dbReference>
<reference evidence="16" key="1">
    <citation type="submission" date="2012-12" db="EMBL/GenBank/DDBJ databases">
        <authorList>
            <person name="Hellsten U."/>
            <person name="Grimwood J."/>
            <person name="Chapman J.A."/>
            <person name="Shapiro H."/>
            <person name="Aerts A."/>
            <person name="Otillar R.P."/>
            <person name="Terry A.Y."/>
            <person name="Boore J.L."/>
            <person name="Simakov O."/>
            <person name="Marletaz F."/>
            <person name="Cho S.-J."/>
            <person name="Edsinger-Gonzales E."/>
            <person name="Havlak P."/>
            <person name="Kuo D.-H."/>
            <person name="Larsson T."/>
            <person name="Lv J."/>
            <person name="Arendt D."/>
            <person name="Savage R."/>
            <person name="Osoegawa K."/>
            <person name="de Jong P."/>
            <person name="Lindberg D.R."/>
            <person name="Seaver E.C."/>
            <person name="Weisblat D.A."/>
            <person name="Putnam N.H."/>
            <person name="Grigoriev I.V."/>
            <person name="Rokhsar D.S."/>
        </authorList>
    </citation>
    <scope>NUCLEOTIDE SEQUENCE</scope>
    <source>
        <strain evidence="16">I ESC-2004</strain>
    </source>
</reference>
<dbReference type="Proteomes" id="UP000014760">
    <property type="component" value="Unassembled WGS sequence"/>
</dbReference>
<keyword evidence="16" id="KW-1185">Reference proteome</keyword>
<comment type="subcellular location">
    <subcellularLocation>
        <location evidence="1">Membrane</location>
        <topology evidence="1">Single-pass type I membrane protein</topology>
    </subcellularLocation>
</comment>
<keyword evidence="10" id="KW-0472">Membrane</keyword>
<dbReference type="AlphaFoldDB" id="R7UWB2"/>
<reference evidence="15" key="3">
    <citation type="submission" date="2015-06" db="UniProtKB">
        <authorList>
            <consortium name="EnsemblMetazoa"/>
        </authorList>
    </citation>
    <scope>IDENTIFICATION</scope>
</reference>
<evidence type="ECO:0000256" key="3">
    <source>
        <dbReference type="ARBA" id="ARBA00022588"/>
    </source>
</evidence>
<keyword evidence="3" id="KW-0399">Innate immunity</keyword>
<evidence type="ECO:0000256" key="1">
    <source>
        <dbReference type="ARBA" id="ARBA00004479"/>
    </source>
</evidence>
<feature type="domain" description="TIR" evidence="13">
    <location>
        <begin position="7"/>
        <end position="142"/>
    </location>
</feature>
<proteinExistence type="inferred from homology"/>
<evidence type="ECO:0000256" key="4">
    <source>
        <dbReference type="ARBA" id="ARBA00022614"/>
    </source>
</evidence>
<evidence type="ECO:0000313" key="15">
    <source>
        <dbReference type="EnsemblMetazoa" id="CapteP27766"/>
    </source>
</evidence>
<organism evidence="14">
    <name type="scientific">Capitella teleta</name>
    <name type="common">Polychaete worm</name>
    <dbReference type="NCBI Taxonomy" id="283909"/>
    <lineage>
        <taxon>Eukaryota</taxon>
        <taxon>Metazoa</taxon>
        <taxon>Spiralia</taxon>
        <taxon>Lophotrochozoa</taxon>
        <taxon>Annelida</taxon>
        <taxon>Polychaeta</taxon>
        <taxon>Sedentaria</taxon>
        <taxon>Scolecida</taxon>
        <taxon>Capitellidae</taxon>
        <taxon>Capitella</taxon>
    </lineage>
</organism>
<dbReference type="SUPFAM" id="SSF52200">
    <property type="entry name" value="Toll/Interleukin receptor TIR domain"/>
    <property type="match status" value="1"/>
</dbReference>
<dbReference type="InterPro" id="IPR000157">
    <property type="entry name" value="TIR_dom"/>
</dbReference>
<dbReference type="GO" id="GO:0038023">
    <property type="term" value="F:signaling receptor activity"/>
    <property type="evidence" value="ECO:0007669"/>
    <property type="project" value="TreeGrafter"/>
</dbReference>